<comment type="caution">
    <text evidence="1">The sequence shown here is derived from an EMBL/GenBank/DDBJ whole genome shotgun (WGS) entry which is preliminary data.</text>
</comment>
<dbReference type="EMBL" id="BMAW01038946">
    <property type="protein sequence ID" value="GFU53880.1"/>
    <property type="molecule type" value="Genomic_DNA"/>
</dbReference>
<evidence type="ECO:0000313" key="2">
    <source>
        <dbReference type="Proteomes" id="UP000887013"/>
    </source>
</evidence>
<evidence type="ECO:0000313" key="1">
    <source>
        <dbReference type="EMBL" id="GFU53880.1"/>
    </source>
</evidence>
<dbReference type="Proteomes" id="UP000887013">
    <property type="component" value="Unassembled WGS sequence"/>
</dbReference>
<name>A0A8X6QY88_NEPPI</name>
<organism evidence="1 2">
    <name type="scientific">Nephila pilipes</name>
    <name type="common">Giant wood spider</name>
    <name type="synonym">Nephila maculata</name>
    <dbReference type="NCBI Taxonomy" id="299642"/>
    <lineage>
        <taxon>Eukaryota</taxon>
        <taxon>Metazoa</taxon>
        <taxon>Ecdysozoa</taxon>
        <taxon>Arthropoda</taxon>
        <taxon>Chelicerata</taxon>
        <taxon>Arachnida</taxon>
        <taxon>Araneae</taxon>
        <taxon>Araneomorphae</taxon>
        <taxon>Entelegynae</taxon>
        <taxon>Araneoidea</taxon>
        <taxon>Nephilidae</taxon>
        <taxon>Nephila</taxon>
    </lineage>
</organism>
<reference evidence="1" key="1">
    <citation type="submission" date="2020-08" db="EMBL/GenBank/DDBJ databases">
        <title>Multicomponent nature underlies the extraordinary mechanical properties of spider dragline silk.</title>
        <authorList>
            <person name="Kono N."/>
            <person name="Nakamura H."/>
            <person name="Mori M."/>
            <person name="Yoshida Y."/>
            <person name="Ohtoshi R."/>
            <person name="Malay A.D."/>
            <person name="Moran D.A.P."/>
            <person name="Tomita M."/>
            <person name="Numata K."/>
            <person name="Arakawa K."/>
        </authorList>
    </citation>
    <scope>NUCLEOTIDE SEQUENCE</scope>
</reference>
<dbReference type="AlphaFoldDB" id="A0A8X6QY88"/>
<proteinExistence type="predicted"/>
<dbReference type="OrthoDB" id="9979538at2759"/>
<gene>
    <name evidence="1" type="ORF">NPIL_351601</name>
</gene>
<protein>
    <recommendedName>
        <fullName evidence="3">DUF4817 domain-containing protein</fullName>
    </recommendedName>
</protein>
<sequence>MNEESAIVALRKFRLQKNAQTGKRPLTVTDLINLVQRFEEIGSFEDHVWSGRPNLRQTLSVRETLTELITESSVGSNSARKTDRRLAYTILDTQHSSWCS</sequence>
<keyword evidence="2" id="KW-1185">Reference proteome</keyword>
<evidence type="ECO:0008006" key="3">
    <source>
        <dbReference type="Google" id="ProtNLM"/>
    </source>
</evidence>
<accession>A0A8X6QY88</accession>